<comment type="catalytic activity">
    <reaction evidence="8">
        <text>L-seryl-[protein] + ATP = O-phospho-L-seryl-[protein] + ADP + H(+)</text>
        <dbReference type="Rhea" id="RHEA:17989"/>
        <dbReference type="Rhea" id="RHEA-COMP:9863"/>
        <dbReference type="Rhea" id="RHEA-COMP:11604"/>
        <dbReference type="ChEBI" id="CHEBI:15378"/>
        <dbReference type="ChEBI" id="CHEBI:29999"/>
        <dbReference type="ChEBI" id="CHEBI:30616"/>
        <dbReference type="ChEBI" id="CHEBI:83421"/>
        <dbReference type="ChEBI" id="CHEBI:456216"/>
        <dbReference type="EC" id="2.7.11.1"/>
    </reaction>
</comment>
<evidence type="ECO:0000256" key="6">
    <source>
        <dbReference type="ARBA" id="ARBA00022840"/>
    </source>
</evidence>
<keyword evidence="6" id="KW-0067">ATP-binding</keyword>
<dbReference type="GO" id="GO:0004674">
    <property type="term" value="F:protein serine/threonine kinase activity"/>
    <property type="evidence" value="ECO:0007669"/>
    <property type="project" value="UniProtKB-KW"/>
</dbReference>
<evidence type="ECO:0000256" key="8">
    <source>
        <dbReference type="ARBA" id="ARBA00048679"/>
    </source>
</evidence>
<dbReference type="InterPro" id="IPR011009">
    <property type="entry name" value="Kinase-like_dom_sf"/>
</dbReference>
<keyword evidence="10" id="KW-0812">Transmembrane</keyword>
<sequence>MNNSPDSSSPRPSRNRYQPIRELGRNRENTKITYLGKDSATNQLVILKRFLLRKAEVRTFDYQTCQPQIQLLRGLNHPGIPRYLDSFPTGDGFCLVQEYKQAKSLAESPNLSPDEIKRIGVAVLEILVYLHQQNPPVIHDNIKPENILIDDGFNVYLVDFSLTKIAASKSGFLPPEQSGDRKRAEARDIYGLGATLICLLTNRKSTEIHTLIDNKKQINFQHLLSGISLRWIEWLEKMVEASPENRYSKAAVALKALKPINAIAIAQVSFSSSTVEFKAANPGEKLTQTLTVTNSNLDTILQGKWSVAPSSREPRRLTDSHPWISFAPASFNGNRSDCKITVDTSKLIADKVYERQILLQTNSSPETHSLVIKVQTAPLTTLKLPLLSLGMLFVIACFGGLAAAALIGHNGITNWLILILGLGVGSSGGVAAAFSYTDLLKRIIGMIGGLATIVGFLPVMGSEVDVIGGFFLGLIVGALGGVVVKNHLERKFPMKLAAIISILTAGLGMSFGTEFIDGLFNPFVLLALAGTGLPLVGAIARLNLHNKTVIDNYRKSERYLIKP</sequence>
<evidence type="ECO:0000313" key="12">
    <source>
        <dbReference type="EMBL" id="MBD2184186.1"/>
    </source>
</evidence>
<evidence type="ECO:0000256" key="4">
    <source>
        <dbReference type="ARBA" id="ARBA00022741"/>
    </source>
</evidence>
<accession>A0A926VHU9</accession>
<dbReference type="PANTHER" id="PTHR24363">
    <property type="entry name" value="SERINE/THREONINE PROTEIN KINASE"/>
    <property type="match status" value="1"/>
</dbReference>
<name>A0A926VHU9_9CYAN</name>
<keyword evidence="10" id="KW-1133">Transmembrane helix</keyword>
<keyword evidence="5 12" id="KW-0418">Kinase</keyword>
<dbReference type="PANTHER" id="PTHR24363:SF0">
    <property type="entry name" value="SERINE_THREONINE KINASE LIKE DOMAIN CONTAINING 1"/>
    <property type="match status" value="1"/>
</dbReference>
<feature type="transmembrane region" description="Helical" evidence="10">
    <location>
        <begin position="443"/>
        <end position="460"/>
    </location>
</feature>
<comment type="caution">
    <text evidence="12">The sequence shown here is derived from an EMBL/GenBank/DDBJ whole genome shotgun (WGS) entry which is preliminary data.</text>
</comment>
<dbReference type="Gene3D" id="1.10.510.10">
    <property type="entry name" value="Transferase(Phosphotransferase) domain 1"/>
    <property type="match status" value="1"/>
</dbReference>
<evidence type="ECO:0000256" key="1">
    <source>
        <dbReference type="ARBA" id="ARBA00012513"/>
    </source>
</evidence>
<comment type="catalytic activity">
    <reaction evidence="7">
        <text>L-threonyl-[protein] + ATP = O-phospho-L-threonyl-[protein] + ADP + H(+)</text>
        <dbReference type="Rhea" id="RHEA:46608"/>
        <dbReference type="Rhea" id="RHEA-COMP:11060"/>
        <dbReference type="Rhea" id="RHEA-COMP:11605"/>
        <dbReference type="ChEBI" id="CHEBI:15378"/>
        <dbReference type="ChEBI" id="CHEBI:30013"/>
        <dbReference type="ChEBI" id="CHEBI:30616"/>
        <dbReference type="ChEBI" id="CHEBI:61977"/>
        <dbReference type="ChEBI" id="CHEBI:456216"/>
        <dbReference type="EC" id="2.7.11.1"/>
    </reaction>
</comment>
<dbReference type="RefSeq" id="WP_190470079.1">
    <property type="nucleotide sequence ID" value="NZ_JACJPW010000075.1"/>
</dbReference>
<protein>
    <recommendedName>
        <fullName evidence="1">non-specific serine/threonine protein kinase</fullName>
        <ecNumber evidence="1">2.7.11.1</ecNumber>
    </recommendedName>
</protein>
<dbReference type="PROSITE" id="PS50011">
    <property type="entry name" value="PROTEIN_KINASE_DOM"/>
    <property type="match status" value="1"/>
</dbReference>
<dbReference type="SMART" id="SM00220">
    <property type="entry name" value="S_TKc"/>
    <property type="match status" value="1"/>
</dbReference>
<feature type="domain" description="Protein kinase" evidence="11">
    <location>
        <begin position="17"/>
        <end position="261"/>
    </location>
</feature>
<feature type="transmembrane region" description="Helical" evidence="10">
    <location>
        <begin position="415"/>
        <end position="436"/>
    </location>
</feature>
<keyword evidence="3" id="KW-0808">Transferase</keyword>
<proteinExistence type="predicted"/>
<keyword evidence="2" id="KW-0723">Serine/threonine-protein kinase</keyword>
<reference evidence="12" key="1">
    <citation type="journal article" date="2015" name="ISME J.">
        <title>Draft Genome Sequence of Streptomyces incarnatus NRRL8089, which Produces the Nucleoside Antibiotic Sinefungin.</title>
        <authorList>
            <person name="Oshima K."/>
            <person name="Hattori M."/>
            <person name="Shimizu H."/>
            <person name="Fukuda K."/>
            <person name="Nemoto M."/>
            <person name="Inagaki K."/>
            <person name="Tamura T."/>
        </authorList>
    </citation>
    <scope>NUCLEOTIDE SEQUENCE</scope>
    <source>
        <strain evidence="12">FACHB-1375</strain>
    </source>
</reference>
<keyword evidence="4" id="KW-0547">Nucleotide-binding</keyword>
<feature type="compositionally biased region" description="Low complexity" evidence="9">
    <location>
        <begin position="1"/>
        <end position="16"/>
    </location>
</feature>
<dbReference type="InterPro" id="IPR000719">
    <property type="entry name" value="Prot_kinase_dom"/>
</dbReference>
<dbReference type="Pfam" id="PF00069">
    <property type="entry name" value="Pkinase"/>
    <property type="match status" value="1"/>
</dbReference>
<dbReference type="EMBL" id="JACJPW010000075">
    <property type="protein sequence ID" value="MBD2184186.1"/>
    <property type="molecule type" value="Genomic_DNA"/>
</dbReference>
<evidence type="ECO:0000256" key="10">
    <source>
        <dbReference type="SAM" id="Phobius"/>
    </source>
</evidence>
<evidence type="ECO:0000256" key="2">
    <source>
        <dbReference type="ARBA" id="ARBA00022527"/>
    </source>
</evidence>
<evidence type="ECO:0000256" key="9">
    <source>
        <dbReference type="SAM" id="MobiDB-lite"/>
    </source>
</evidence>
<reference evidence="12" key="2">
    <citation type="submission" date="2020-08" db="EMBL/GenBank/DDBJ databases">
        <authorList>
            <person name="Chen M."/>
            <person name="Teng W."/>
            <person name="Zhao L."/>
            <person name="Hu C."/>
            <person name="Zhou Y."/>
            <person name="Han B."/>
            <person name="Song L."/>
            <person name="Shu W."/>
        </authorList>
    </citation>
    <scope>NUCLEOTIDE SEQUENCE</scope>
    <source>
        <strain evidence="12">FACHB-1375</strain>
    </source>
</reference>
<evidence type="ECO:0000256" key="5">
    <source>
        <dbReference type="ARBA" id="ARBA00022777"/>
    </source>
</evidence>
<feature type="transmembrane region" description="Helical" evidence="10">
    <location>
        <begin position="522"/>
        <end position="544"/>
    </location>
</feature>
<evidence type="ECO:0000256" key="7">
    <source>
        <dbReference type="ARBA" id="ARBA00047899"/>
    </source>
</evidence>
<gene>
    <name evidence="12" type="ORF">H6G03_24460</name>
</gene>
<keyword evidence="13" id="KW-1185">Reference proteome</keyword>
<dbReference type="GO" id="GO:0005524">
    <property type="term" value="F:ATP binding"/>
    <property type="evidence" value="ECO:0007669"/>
    <property type="project" value="UniProtKB-KW"/>
</dbReference>
<dbReference type="AlphaFoldDB" id="A0A926VHU9"/>
<evidence type="ECO:0000259" key="11">
    <source>
        <dbReference type="PROSITE" id="PS50011"/>
    </source>
</evidence>
<organism evidence="12 13">
    <name type="scientific">Aerosakkonema funiforme FACHB-1375</name>
    <dbReference type="NCBI Taxonomy" id="2949571"/>
    <lineage>
        <taxon>Bacteria</taxon>
        <taxon>Bacillati</taxon>
        <taxon>Cyanobacteriota</taxon>
        <taxon>Cyanophyceae</taxon>
        <taxon>Oscillatoriophycideae</taxon>
        <taxon>Aerosakkonematales</taxon>
        <taxon>Aerosakkonemataceae</taxon>
        <taxon>Aerosakkonema</taxon>
    </lineage>
</organism>
<keyword evidence="10" id="KW-0472">Membrane</keyword>
<feature type="transmembrane region" description="Helical" evidence="10">
    <location>
        <begin position="386"/>
        <end position="409"/>
    </location>
</feature>
<dbReference type="SUPFAM" id="SSF56112">
    <property type="entry name" value="Protein kinase-like (PK-like)"/>
    <property type="match status" value="1"/>
</dbReference>
<dbReference type="EC" id="2.7.11.1" evidence="1"/>
<evidence type="ECO:0000313" key="13">
    <source>
        <dbReference type="Proteomes" id="UP000641646"/>
    </source>
</evidence>
<evidence type="ECO:0000256" key="3">
    <source>
        <dbReference type="ARBA" id="ARBA00022679"/>
    </source>
</evidence>
<feature type="region of interest" description="Disordered" evidence="9">
    <location>
        <begin position="1"/>
        <end position="23"/>
    </location>
</feature>
<feature type="transmembrane region" description="Helical" evidence="10">
    <location>
        <begin position="466"/>
        <end position="484"/>
    </location>
</feature>
<dbReference type="Proteomes" id="UP000641646">
    <property type="component" value="Unassembled WGS sequence"/>
</dbReference>
<dbReference type="Gene3D" id="3.30.200.20">
    <property type="entry name" value="Phosphorylase Kinase, domain 1"/>
    <property type="match status" value="1"/>
</dbReference>
<feature type="transmembrane region" description="Helical" evidence="10">
    <location>
        <begin position="496"/>
        <end position="516"/>
    </location>
</feature>